<proteinExistence type="predicted"/>
<evidence type="ECO:0000256" key="4">
    <source>
        <dbReference type="PROSITE-ProRule" id="PRU00089"/>
    </source>
</evidence>
<dbReference type="GO" id="GO:0000978">
    <property type="term" value="F:RNA polymerase II cis-regulatory region sequence-specific DNA binding"/>
    <property type="evidence" value="ECO:0007669"/>
    <property type="project" value="TreeGrafter"/>
</dbReference>
<dbReference type="InterPro" id="IPR036390">
    <property type="entry name" value="WH_DNA-bd_sf"/>
</dbReference>
<dbReference type="PANTHER" id="PTHR11829:SF372">
    <property type="entry name" value="FORKHEAD BOX PROTEIN I2"/>
    <property type="match status" value="1"/>
</dbReference>
<dbReference type="AlphaFoldDB" id="A0A6J1ZQ88"/>
<feature type="region of interest" description="Disordered" evidence="5">
    <location>
        <begin position="205"/>
        <end position="230"/>
    </location>
</feature>
<dbReference type="GeneID" id="113600385"/>
<feature type="domain" description="Fork-head" evidence="6">
    <location>
        <begin position="113"/>
        <end position="207"/>
    </location>
</feature>
<dbReference type="InterPro" id="IPR036388">
    <property type="entry name" value="WH-like_DNA-bd_sf"/>
</dbReference>
<evidence type="ECO:0000313" key="7">
    <source>
        <dbReference type="Proteomes" id="UP001652583"/>
    </source>
</evidence>
<name>A0A6J1ZQ88_ACIJB</name>
<dbReference type="InterPro" id="IPR001766">
    <property type="entry name" value="Fork_head_dom"/>
</dbReference>
<dbReference type="KEGG" id="aju:113600385"/>
<dbReference type="Proteomes" id="UP001652583">
    <property type="component" value="Chromosome D2"/>
</dbReference>
<evidence type="ECO:0000256" key="3">
    <source>
        <dbReference type="ARBA" id="ARBA00023242"/>
    </source>
</evidence>
<dbReference type="GO" id="GO:0048513">
    <property type="term" value="P:animal organ development"/>
    <property type="evidence" value="ECO:0007669"/>
    <property type="project" value="UniProtKB-ARBA"/>
</dbReference>
<protein>
    <submittedName>
        <fullName evidence="8">Forkhead box protein I2</fullName>
    </submittedName>
</protein>
<dbReference type="InterPro" id="IPR030456">
    <property type="entry name" value="TF_fork_head_CS_2"/>
</dbReference>
<dbReference type="CDD" id="cd20053">
    <property type="entry name" value="FH_FOXI1"/>
    <property type="match status" value="1"/>
</dbReference>
<dbReference type="PRINTS" id="PR00053">
    <property type="entry name" value="FORKHEAD"/>
</dbReference>
<evidence type="ECO:0000313" key="8">
    <source>
        <dbReference type="RefSeq" id="XP_026919318.2"/>
    </source>
</evidence>
<sequence length="328" mass="33918">MSFGAELPGQARERPDMASYRDGSGACPVPHSQAGATAHPVAYARADLGAGAGAQCPWLNAPALSPAPYTAGPRPAPPYAAPGPLLGAPGGLAGADLAWLSLSGQQELLRLVRPPYSYSALIAMAIQSAPLRKLTLSQIYQYVAGNFPFYKRSKAGWQNSIRHNLSLNDCFKKVPREEDDPGKGNYWTLDPNCEKMFDNGNFRRKRKRRGEVSAAAASGGGSPGGATARELEPLGAASPDLQAPPSPPAPEVATCLSGFASAMGALAGGLGTFPAGLAGDFSVGRPTTVAAHGPRAPGPAPGFGAGRQTAAPAFRVDPFVYRREGTEV</sequence>
<organism evidence="7 8">
    <name type="scientific">Acinonyx jubatus</name>
    <name type="common">Cheetah</name>
    <dbReference type="NCBI Taxonomy" id="32536"/>
    <lineage>
        <taxon>Eukaryota</taxon>
        <taxon>Metazoa</taxon>
        <taxon>Chordata</taxon>
        <taxon>Craniata</taxon>
        <taxon>Vertebrata</taxon>
        <taxon>Euteleostomi</taxon>
        <taxon>Mammalia</taxon>
        <taxon>Eutheria</taxon>
        <taxon>Laurasiatheria</taxon>
        <taxon>Carnivora</taxon>
        <taxon>Feliformia</taxon>
        <taxon>Felidae</taxon>
        <taxon>Felinae</taxon>
        <taxon>Acinonyx</taxon>
    </lineage>
</organism>
<keyword evidence="3 4" id="KW-0539">Nucleus</keyword>
<dbReference type="PANTHER" id="PTHR11829">
    <property type="entry name" value="FORKHEAD BOX PROTEIN"/>
    <property type="match status" value="1"/>
</dbReference>
<dbReference type="InterPro" id="IPR050211">
    <property type="entry name" value="FOX_domain-containing"/>
</dbReference>
<dbReference type="GO" id="GO:0009653">
    <property type="term" value="P:anatomical structure morphogenesis"/>
    <property type="evidence" value="ECO:0007669"/>
    <property type="project" value="TreeGrafter"/>
</dbReference>
<dbReference type="PROSITE" id="PS50039">
    <property type="entry name" value="FORK_HEAD_3"/>
    <property type="match status" value="1"/>
</dbReference>
<reference evidence="8" key="1">
    <citation type="submission" date="2025-08" db="UniProtKB">
        <authorList>
            <consortium name="RefSeq"/>
        </authorList>
    </citation>
    <scope>IDENTIFICATION</scope>
    <source>
        <tissue evidence="8">Blood</tissue>
    </source>
</reference>
<keyword evidence="2 4" id="KW-0238">DNA-binding</keyword>
<evidence type="ECO:0000256" key="5">
    <source>
        <dbReference type="SAM" id="MobiDB-lite"/>
    </source>
</evidence>
<accession>A0A6J1ZQ88</accession>
<comment type="subcellular location">
    <subcellularLocation>
        <location evidence="1 4">Nucleus</location>
    </subcellularLocation>
</comment>
<gene>
    <name evidence="8" type="primary">FOXI2</name>
</gene>
<evidence type="ECO:0000259" key="6">
    <source>
        <dbReference type="PROSITE" id="PS50039"/>
    </source>
</evidence>
<dbReference type="SUPFAM" id="SSF46785">
    <property type="entry name" value="Winged helix' DNA-binding domain"/>
    <property type="match status" value="1"/>
</dbReference>
<evidence type="ECO:0000256" key="1">
    <source>
        <dbReference type="ARBA" id="ARBA00004123"/>
    </source>
</evidence>
<evidence type="ECO:0000256" key="2">
    <source>
        <dbReference type="ARBA" id="ARBA00023125"/>
    </source>
</evidence>
<dbReference type="RefSeq" id="XP_026919318.2">
    <property type="nucleotide sequence ID" value="XM_027063517.2"/>
</dbReference>
<dbReference type="Pfam" id="PF00250">
    <property type="entry name" value="Forkhead"/>
    <property type="match status" value="1"/>
</dbReference>
<dbReference type="InterPro" id="IPR018122">
    <property type="entry name" value="TF_fork_head_CS_1"/>
</dbReference>
<dbReference type="PROSITE" id="PS00658">
    <property type="entry name" value="FORK_HEAD_2"/>
    <property type="match status" value="1"/>
</dbReference>
<dbReference type="Gene3D" id="1.10.10.10">
    <property type="entry name" value="Winged helix-like DNA-binding domain superfamily/Winged helix DNA-binding domain"/>
    <property type="match status" value="1"/>
</dbReference>
<dbReference type="SMART" id="SM00339">
    <property type="entry name" value="FH"/>
    <property type="match status" value="1"/>
</dbReference>
<dbReference type="GO" id="GO:0030154">
    <property type="term" value="P:cell differentiation"/>
    <property type="evidence" value="ECO:0007669"/>
    <property type="project" value="TreeGrafter"/>
</dbReference>
<dbReference type="GO" id="GO:0005634">
    <property type="term" value="C:nucleus"/>
    <property type="evidence" value="ECO:0007669"/>
    <property type="project" value="UniProtKB-SubCell"/>
</dbReference>
<feature type="region of interest" description="Disordered" evidence="5">
    <location>
        <begin position="1"/>
        <end position="32"/>
    </location>
</feature>
<dbReference type="GO" id="GO:0000981">
    <property type="term" value="F:DNA-binding transcription factor activity, RNA polymerase II-specific"/>
    <property type="evidence" value="ECO:0007669"/>
    <property type="project" value="TreeGrafter"/>
</dbReference>
<feature type="DNA-binding region" description="Fork-head" evidence="4">
    <location>
        <begin position="113"/>
        <end position="207"/>
    </location>
</feature>
<dbReference type="PROSITE" id="PS00657">
    <property type="entry name" value="FORK_HEAD_1"/>
    <property type="match status" value="1"/>
</dbReference>
<keyword evidence="7" id="KW-1185">Reference proteome</keyword>